<gene>
    <name evidence="1" type="ORF">LCGC14_1732370</name>
</gene>
<dbReference type="AlphaFoldDB" id="A0A0F9K8V0"/>
<dbReference type="EMBL" id="LAZR01015734">
    <property type="protein sequence ID" value="KKM07593.1"/>
    <property type="molecule type" value="Genomic_DNA"/>
</dbReference>
<name>A0A0F9K8V0_9ZZZZ</name>
<proteinExistence type="predicted"/>
<protein>
    <submittedName>
        <fullName evidence="1">Uncharacterized protein</fullName>
    </submittedName>
</protein>
<sequence>MTAKTKAVLKASINSLLADNTTADISEQDVRERLINMMDSLGPGDMVTKNSSYTFDDGDENQTFQHTDGSNYNYTFPTDAIFDFPIGTWIQVLNKGVGNITIVTGSVTTYEMTTASTSDSVLATSEGCIIIKIAANSIVVIPWHVPSGGLTLVADIKVAEFTAVADEEYKCDTSGGVFNVNTPTSPVQDQRFKVNDYAVTFRTNNLEIRQTAGVKIQGVAESYYLDRAGAEFKYDAATYGWTEI</sequence>
<comment type="caution">
    <text evidence="1">The sequence shown here is derived from an EMBL/GenBank/DDBJ whole genome shotgun (WGS) entry which is preliminary data.</text>
</comment>
<organism evidence="1">
    <name type="scientific">marine sediment metagenome</name>
    <dbReference type="NCBI Taxonomy" id="412755"/>
    <lineage>
        <taxon>unclassified sequences</taxon>
        <taxon>metagenomes</taxon>
        <taxon>ecological metagenomes</taxon>
    </lineage>
</organism>
<reference evidence="1" key="1">
    <citation type="journal article" date="2015" name="Nature">
        <title>Complex archaea that bridge the gap between prokaryotes and eukaryotes.</title>
        <authorList>
            <person name="Spang A."/>
            <person name="Saw J.H."/>
            <person name="Jorgensen S.L."/>
            <person name="Zaremba-Niedzwiedzka K."/>
            <person name="Martijn J."/>
            <person name="Lind A.E."/>
            <person name="van Eijk R."/>
            <person name="Schleper C."/>
            <person name="Guy L."/>
            <person name="Ettema T.J."/>
        </authorList>
    </citation>
    <scope>NUCLEOTIDE SEQUENCE</scope>
</reference>
<evidence type="ECO:0000313" key="1">
    <source>
        <dbReference type="EMBL" id="KKM07593.1"/>
    </source>
</evidence>
<accession>A0A0F9K8V0</accession>